<evidence type="ECO:0000313" key="2">
    <source>
        <dbReference type="EMBL" id="HIP56640.1"/>
    </source>
</evidence>
<dbReference type="PROSITE" id="PS51257">
    <property type="entry name" value="PROKAR_LIPOPROTEIN"/>
    <property type="match status" value="1"/>
</dbReference>
<comment type="caution">
    <text evidence="2">The sequence shown here is derived from an EMBL/GenBank/DDBJ whole genome shotgun (WGS) entry which is preliminary data.</text>
</comment>
<organism evidence="2 3">
    <name type="scientific">Ignisphaera aggregans</name>
    <dbReference type="NCBI Taxonomy" id="334771"/>
    <lineage>
        <taxon>Archaea</taxon>
        <taxon>Thermoproteota</taxon>
        <taxon>Thermoprotei</taxon>
        <taxon>Desulfurococcales</taxon>
        <taxon>Desulfurococcaceae</taxon>
        <taxon>Ignisphaera</taxon>
    </lineage>
</organism>
<protein>
    <submittedName>
        <fullName evidence="2">DUF1616 domain-containing protein</fullName>
    </submittedName>
</protein>
<accession>A0A832YRZ5</accession>
<gene>
    <name evidence="2" type="ORF">EYH02_01005</name>
</gene>
<reference evidence="2" key="1">
    <citation type="journal article" date="2020" name="ISME J.">
        <title>Gammaproteobacteria mediating utilization of methyl-, sulfur- and petroleum organic compounds in deep ocean hydrothermal plumes.</title>
        <authorList>
            <person name="Zhou Z."/>
            <person name="Liu Y."/>
            <person name="Pan J."/>
            <person name="Cron B.R."/>
            <person name="Toner B.M."/>
            <person name="Anantharaman K."/>
            <person name="Breier J.A."/>
            <person name="Dick G.J."/>
            <person name="Li M."/>
        </authorList>
    </citation>
    <scope>NUCLEOTIDE SEQUENCE</scope>
    <source>
        <strain evidence="2">SZUA-1435</strain>
    </source>
</reference>
<dbReference type="AlphaFoldDB" id="A0A832YRZ5"/>
<evidence type="ECO:0000313" key="3">
    <source>
        <dbReference type="Proteomes" id="UP000605805"/>
    </source>
</evidence>
<proteinExistence type="predicted"/>
<evidence type="ECO:0000259" key="1">
    <source>
        <dbReference type="Pfam" id="PF07760"/>
    </source>
</evidence>
<name>A0A832YRZ5_9CREN</name>
<feature type="domain" description="DUF1616" evidence="1">
    <location>
        <begin position="8"/>
        <end position="135"/>
    </location>
</feature>
<dbReference type="Pfam" id="PF07760">
    <property type="entry name" value="DUF1616"/>
    <property type="match status" value="1"/>
</dbReference>
<dbReference type="Proteomes" id="UP000605805">
    <property type="component" value="Unassembled WGS sequence"/>
</dbReference>
<dbReference type="InterPro" id="IPR011674">
    <property type="entry name" value="DUF1616"/>
</dbReference>
<dbReference type="EMBL" id="DQTV01000023">
    <property type="protein sequence ID" value="HIP56640.1"/>
    <property type="molecule type" value="Genomic_DNA"/>
</dbReference>
<sequence>MRFDEEVFAVLLAIVVVACIFTAAQSIPRHGEAFTAIGLLNEECKIGDYPRYIVVGEPVTLCIYVSNHLGKPALLQVRMKIGSRGYLPTNTTPLNTTYVVVLERVLDDGENVTQKITFVLNRTGTNLALVFELWRFDTSVGRWVYDGKWVHLYVNVTRVVPSWGLRRG</sequence>